<dbReference type="EMBL" id="BGPR01012094">
    <property type="protein sequence ID" value="GBN54539.1"/>
    <property type="molecule type" value="Genomic_DNA"/>
</dbReference>
<dbReference type="Proteomes" id="UP000499080">
    <property type="component" value="Unassembled WGS sequence"/>
</dbReference>
<sequence>MKCFFASLREKTVAWRWPWPRGRRVPGSEPDSAEEPPCKRIWGTPSPSELVWCGNLKRGCQLSCGPRHLRAVQNPSPKIALVLLQNGALIKLN</sequence>
<reference evidence="1 2" key="1">
    <citation type="journal article" date="2019" name="Sci. Rep.">
        <title>Orb-weaving spider Araneus ventricosus genome elucidates the spidroin gene catalogue.</title>
        <authorList>
            <person name="Kono N."/>
            <person name="Nakamura H."/>
            <person name="Ohtoshi R."/>
            <person name="Moran D.A.P."/>
            <person name="Shinohara A."/>
            <person name="Yoshida Y."/>
            <person name="Fujiwara M."/>
            <person name="Mori M."/>
            <person name="Tomita M."/>
            <person name="Arakawa K."/>
        </authorList>
    </citation>
    <scope>NUCLEOTIDE SEQUENCE [LARGE SCALE GENOMIC DNA]</scope>
</reference>
<accession>A0A4Y2PTM1</accession>
<evidence type="ECO:0000313" key="2">
    <source>
        <dbReference type="Proteomes" id="UP000499080"/>
    </source>
</evidence>
<keyword evidence="2" id="KW-1185">Reference proteome</keyword>
<organism evidence="1 2">
    <name type="scientific">Araneus ventricosus</name>
    <name type="common">Orbweaver spider</name>
    <name type="synonym">Epeira ventricosa</name>
    <dbReference type="NCBI Taxonomy" id="182803"/>
    <lineage>
        <taxon>Eukaryota</taxon>
        <taxon>Metazoa</taxon>
        <taxon>Ecdysozoa</taxon>
        <taxon>Arthropoda</taxon>
        <taxon>Chelicerata</taxon>
        <taxon>Arachnida</taxon>
        <taxon>Araneae</taxon>
        <taxon>Araneomorphae</taxon>
        <taxon>Entelegynae</taxon>
        <taxon>Araneoidea</taxon>
        <taxon>Araneidae</taxon>
        <taxon>Araneus</taxon>
    </lineage>
</organism>
<protein>
    <submittedName>
        <fullName evidence="1">Uncharacterized protein</fullName>
    </submittedName>
</protein>
<gene>
    <name evidence="1" type="ORF">AVEN_1304_1</name>
</gene>
<dbReference type="AlphaFoldDB" id="A0A4Y2PTM1"/>
<comment type="caution">
    <text evidence="1">The sequence shown here is derived from an EMBL/GenBank/DDBJ whole genome shotgun (WGS) entry which is preliminary data.</text>
</comment>
<proteinExistence type="predicted"/>
<evidence type="ECO:0000313" key="1">
    <source>
        <dbReference type="EMBL" id="GBN54539.1"/>
    </source>
</evidence>
<name>A0A4Y2PTM1_ARAVE</name>